<accession>A0A4U3MLA8</accession>
<keyword evidence="1" id="KW-0472">Membrane</keyword>
<protein>
    <recommendedName>
        <fullName evidence="4">5-bromo-4-chloroindolyl phosphate hydrolysis protein</fullName>
    </recommendedName>
</protein>
<name>A0A4U3MLA8_9ACTN</name>
<dbReference type="Proteomes" id="UP000308705">
    <property type="component" value="Unassembled WGS sequence"/>
</dbReference>
<proteinExistence type="predicted"/>
<evidence type="ECO:0008006" key="4">
    <source>
        <dbReference type="Google" id="ProtNLM"/>
    </source>
</evidence>
<sequence length="192" mass="20388">MATSDRILTYLGSTKNIAGSICGLVGVGLVFLGVAGAFWPVVVVGLYGLGALLAPSDRTRVVLSLAKAETKALRAELDTLVGRLRGLPPDVIDRVVDLAETLRGVLGRVESPDHLHVVSQTIRDYLPTSLDAYGRLPLARREAAHAELLGQLDLLKTGLGRVADAVHAGDEQALKDQGRFLQDRFGGSSLDL</sequence>
<reference evidence="2 3" key="1">
    <citation type="submission" date="2019-04" db="EMBL/GenBank/DDBJ databases">
        <title>Herbidospora sp. NEAU-GS14.nov., a novel actinomycete isolated from soil.</title>
        <authorList>
            <person name="Han L."/>
        </authorList>
    </citation>
    <scope>NUCLEOTIDE SEQUENCE [LARGE SCALE GENOMIC DNA]</scope>
    <source>
        <strain evidence="2 3">NEAU-GS14</strain>
    </source>
</reference>
<keyword evidence="3" id="KW-1185">Reference proteome</keyword>
<dbReference type="EMBL" id="SZQA01000007">
    <property type="protein sequence ID" value="TKK89324.1"/>
    <property type="molecule type" value="Genomic_DNA"/>
</dbReference>
<keyword evidence="1" id="KW-0812">Transmembrane</keyword>
<organism evidence="2 3">
    <name type="scientific">Herbidospora galbida</name>
    <dbReference type="NCBI Taxonomy" id="2575442"/>
    <lineage>
        <taxon>Bacteria</taxon>
        <taxon>Bacillati</taxon>
        <taxon>Actinomycetota</taxon>
        <taxon>Actinomycetes</taxon>
        <taxon>Streptosporangiales</taxon>
        <taxon>Streptosporangiaceae</taxon>
        <taxon>Herbidospora</taxon>
    </lineage>
</organism>
<evidence type="ECO:0000256" key="1">
    <source>
        <dbReference type="SAM" id="Phobius"/>
    </source>
</evidence>
<comment type="caution">
    <text evidence="2">The sequence shown here is derived from an EMBL/GenBank/DDBJ whole genome shotgun (WGS) entry which is preliminary data.</text>
</comment>
<dbReference type="RefSeq" id="WP_137246830.1">
    <property type="nucleotide sequence ID" value="NZ_SZQA01000007.1"/>
</dbReference>
<dbReference type="AlphaFoldDB" id="A0A4U3MLA8"/>
<evidence type="ECO:0000313" key="2">
    <source>
        <dbReference type="EMBL" id="TKK89324.1"/>
    </source>
</evidence>
<gene>
    <name evidence="2" type="ORF">FDA94_10355</name>
</gene>
<keyword evidence="1" id="KW-1133">Transmembrane helix</keyword>
<feature type="transmembrane region" description="Helical" evidence="1">
    <location>
        <begin position="21"/>
        <end position="54"/>
    </location>
</feature>
<dbReference type="OrthoDB" id="67304at2"/>
<evidence type="ECO:0000313" key="3">
    <source>
        <dbReference type="Proteomes" id="UP000308705"/>
    </source>
</evidence>